<keyword evidence="2" id="KW-1185">Reference proteome</keyword>
<organism evidence="1 2">
    <name type="scientific">Populus tomentosa</name>
    <name type="common">Chinese white poplar</name>
    <dbReference type="NCBI Taxonomy" id="118781"/>
    <lineage>
        <taxon>Eukaryota</taxon>
        <taxon>Viridiplantae</taxon>
        <taxon>Streptophyta</taxon>
        <taxon>Embryophyta</taxon>
        <taxon>Tracheophyta</taxon>
        <taxon>Spermatophyta</taxon>
        <taxon>Magnoliopsida</taxon>
        <taxon>eudicotyledons</taxon>
        <taxon>Gunneridae</taxon>
        <taxon>Pentapetalae</taxon>
        <taxon>rosids</taxon>
        <taxon>fabids</taxon>
        <taxon>Malpighiales</taxon>
        <taxon>Salicaceae</taxon>
        <taxon>Saliceae</taxon>
        <taxon>Populus</taxon>
    </lineage>
</organism>
<dbReference type="EMBL" id="JAAWWB010000013">
    <property type="protein sequence ID" value="KAG6768257.1"/>
    <property type="molecule type" value="Genomic_DNA"/>
</dbReference>
<comment type="caution">
    <text evidence="1">The sequence shown here is derived from an EMBL/GenBank/DDBJ whole genome shotgun (WGS) entry which is preliminary data.</text>
</comment>
<evidence type="ECO:0000313" key="2">
    <source>
        <dbReference type="Proteomes" id="UP000886885"/>
    </source>
</evidence>
<accession>A0A8X7ZIF7</accession>
<protein>
    <submittedName>
        <fullName evidence="1">Uncharacterized protein</fullName>
    </submittedName>
</protein>
<name>A0A8X7ZIF7_POPTO</name>
<proteinExistence type="predicted"/>
<evidence type="ECO:0000313" key="1">
    <source>
        <dbReference type="EMBL" id="KAG6768257.1"/>
    </source>
</evidence>
<sequence>MYLAKKAYKDLCYSTISIETGMSGIATLQKAYESGNYDPVGIFVIFMAARDELRMCFLFFHWIMAWSGQHLRMEAVCSSLLFHQILSYYEKSIAWFSIRSWAAMKIPDRAIMKRALHGFPSDLGLL</sequence>
<dbReference type="AlphaFoldDB" id="A0A8X7ZIF7"/>
<dbReference type="Proteomes" id="UP000886885">
    <property type="component" value="Chromosome 7A"/>
</dbReference>
<reference evidence="1" key="1">
    <citation type="journal article" date="2020" name="bioRxiv">
        <title>Hybrid origin of Populus tomentosa Carr. identified through genome sequencing and phylogenomic analysis.</title>
        <authorList>
            <person name="An X."/>
            <person name="Gao K."/>
            <person name="Chen Z."/>
            <person name="Li J."/>
            <person name="Yang X."/>
            <person name="Yang X."/>
            <person name="Zhou J."/>
            <person name="Guo T."/>
            <person name="Zhao T."/>
            <person name="Huang S."/>
            <person name="Miao D."/>
            <person name="Khan W.U."/>
            <person name="Rao P."/>
            <person name="Ye M."/>
            <person name="Lei B."/>
            <person name="Liao W."/>
            <person name="Wang J."/>
            <person name="Ji L."/>
            <person name="Li Y."/>
            <person name="Guo B."/>
            <person name="Mustafa N.S."/>
            <person name="Li S."/>
            <person name="Yun Q."/>
            <person name="Keller S.R."/>
            <person name="Mao J."/>
            <person name="Zhang R."/>
            <person name="Strauss S.H."/>
        </authorList>
    </citation>
    <scope>NUCLEOTIDE SEQUENCE</scope>
    <source>
        <strain evidence="1">GM15</strain>
        <tissue evidence="1">Leaf</tissue>
    </source>
</reference>
<gene>
    <name evidence="1" type="ORF">POTOM_027155</name>
</gene>